<dbReference type="VEuPathDB" id="FungiDB:EYZ11_005563"/>
<comment type="similarity">
    <text evidence="2">Belongs to the RecA family. RAD51 subfamily.</text>
</comment>
<dbReference type="GO" id="GO:0000723">
    <property type="term" value="P:telomere maintenance"/>
    <property type="evidence" value="ECO:0007669"/>
    <property type="project" value="UniProtKB-ARBA"/>
</dbReference>
<dbReference type="GO" id="GO:0005694">
    <property type="term" value="C:chromosome"/>
    <property type="evidence" value="ECO:0007669"/>
    <property type="project" value="UniProtKB-ARBA"/>
</dbReference>
<dbReference type="SUPFAM" id="SSF47794">
    <property type="entry name" value="Rad51 N-terminal domain-like"/>
    <property type="match status" value="1"/>
</dbReference>
<proteinExistence type="inferred from homology"/>
<evidence type="ECO:0000256" key="7">
    <source>
        <dbReference type="RuleBase" id="RU003422"/>
    </source>
</evidence>
<dbReference type="PANTHER" id="PTHR21286">
    <property type="entry name" value="NUCLEAR PORE COMPLEX PROTEIN NUP160"/>
    <property type="match status" value="1"/>
</dbReference>
<evidence type="ECO:0000256" key="1">
    <source>
        <dbReference type="ARBA" id="ARBA00004123"/>
    </source>
</evidence>
<dbReference type="GO" id="GO:1990426">
    <property type="term" value="P:mitotic recombination-dependent replication fork processing"/>
    <property type="evidence" value="ECO:0007669"/>
    <property type="project" value="InterPro"/>
</dbReference>
<sequence>MTADMDTQNEIDDSGLPGPGAPTPLSALEGVAGLTGRDIKLFVDAGLHTVESIAYTPKRLLEQIKGISEQKATKVLVEAAKLVPMGFTTATEMHARRSELISITTGSKQLDTLLGGGIETGSITEIFGEFRTGKSQICHTLAVTCQLPFDMGGGEGKCLYIDTEGTFRPVRLLAVAQRFGLVGEEVLDNVAYARAYNSDHQLQLLNQASQMMCETRFSLLVVDSATSLYRTDFNGRGELSTRQTHLAKFMRTLQRLADEFGIAVVITNQVVAQVDGGSAMFNPDPKKPIGGNIIAHASTTRLSLKKGRGETREHRRKICRGKAEKRVAEARAKTMFFLSGGRASPFVRHPPPDCKLPFLCDNRPWTLEVIHFNIVEGGLLKSDMAKIYKDTRVDLRPYSPNSVVNIQIPSQVNTHGRARFSISSLTGPEESIAKDEEEFSKRYLATQGSVYFRKRTVYPRTFLWRVVDDSKVLEIQCVDLTKGGIEHHEYNVTLRLDFQEEILPSGVGFSDLEDHEILSVFVITASKRLHTLTLRPDFFRRATAIEENISDWCKSCVPAPLTFSYPHRLHASSPLELFISLDNGSLLRLTRRSGDDGSQWSPLTFDERTWGSSIRGLVRWNAQPSIKYKGRNLDLNLANAIATTSDQTYVFAICLNHTLKIWNLATNKLVATKDLLGREVQQPDAPSYSLNPSETSFIRVFNVERALDGGYRYYLVTYSPFEDGRFKFWAIKGGLTSPLIIEDLFPDDSLRPLDPDSTGNMFWSITDFQVKPAEEGRGMEMWVLWRNSSFYQLYTLHFNFETLVTNWNNNWVSTVMDSRGQEQPPPPALPDVADPTEKWLSFLLQPNRFSPEVLETALAIYQEALKPLSSPSVSKRNGHLSERLCSTITATVSLRRYADEEMDFTRYRTDTDSKWRQFWQIADDINKRRFEPVSLVYDSYYETPWLLLSDSCAVIRECSSTELLLHNSSSVLLEEGPKVEDRWRHRNMSSEIGDLFEQASHLISVSSGFRKRFPAELELACQRALEAELFTEPSSSVPDRMDTFRDRCDFGEQISNKMYEGLIAAMDPYLNIYNLRNEVFYTIIDTIPPGFPGKDSDLLATHFGVKVTVNGVQESILFTRQILTNLLALVLFVDGEVQQEEGSTFDASNLFASLITLLREYEMMHWLSSNSRKSSGRSVNAPEDLSASATVDSPSKAKDSRMVTILEDLFAADIKPRQTIGLPQSHTLTLGIRDVLSWVTRPGEVAYPNALVYIQCDLIAKNNIDLAWDFLRFQASTSWATYVKGRLYVAMSEFDTAALYFRKAAYLLSCGKPLGNLHEMSSTLLDIVSVDCFHNGLPKYFQHILSLFEQARSFSHVADFASLALQALESESGNKQDTEYVSLRTDLLSRLFYASLHNCQFDQAYSALSRYKDLALQKSALGSLITGILAASGSGTAGLQHILHFPTSLVPNIASYVDETLVSLARKQTSSSFYLDGGNHWTDNSPDYQRILQAYRIARGDYRGAAEIAYRNVQRLRDTRDGSSARLVLAKGRDTDGLPATAGEDDTESQEIRHELLSLINLLSCVDKSESYILIEKDDPSMVAVPSDRRRSIQTDDGDVFMDDAESGSPTLYGYKRRLSSSATVIRPSSRRNSKSSFTADTTIPRRRIIVTLDHLRREYQSELDRVSRIERGDWEFGIIDTDEADNDDTMPL</sequence>
<dbReference type="InterPro" id="IPR027417">
    <property type="entry name" value="P-loop_NTPase"/>
</dbReference>
<dbReference type="Pfam" id="PF23300">
    <property type="entry name" value="HEAT_Nup120"/>
    <property type="match status" value="1"/>
</dbReference>
<dbReference type="GO" id="GO:0003697">
    <property type="term" value="F:single-stranded DNA binding"/>
    <property type="evidence" value="ECO:0007669"/>
    <property type="project" value="InterPro"/>
</dbReference>
<feature type="domain" description="RecA family profile 1" evidence="9">
    <location>
        <begin position="99"/>
        <end position="270"/>
    </location>
</feature>
<dbReference type="Pfam" id="PF11715">
    <property type="entry name" value="Beta-prop_Nup120_160"/>
    <property type="match status" value="1"/>
</dbReference>
<dbReference type="FunFam" id="1.10.150.20:FF:000008">
    <property type="entry name" value="DNA repair protein RAD51 homolog"/>
    <property type="match status" value="1"/>
</dbReference>
<dbReference type="GO" id="GO:0007131">
    <property type="term" value="P:reciprocal meiotic recombination"/>
    <property type="evidence" value="ECO:0007669"/>
    <property type="project" value="UniProtKB-ARBA"/>
</dbReference>
<dbReference type="GO" id="GO:0000724">
    <property type="term" value="P:double-strand break repair via homologous recombination"/>
    <property type="evidence" value="ECO:0007669"/>
    <property type="project" value="InterPro"/>
</dbReference>
<dbReference type="InterPro" id="IPR011941">
    <property type="entry name" value="DNA_recomb/repair_Rad51"/>
</dbReference>
<evidence type="ECO:0000313" key="12">
    <source>
        <dbReference type="Proteomes" id="UP000324241"/>
    </source>
</evidence>
<evidence type="ECO:0008006" key="13">
    <source>
        <dbReference type="Google" id="ProtNLM"/>
    </source>
</evidence>
<keyword evidence="5 7" id="KW-0067">ATP-binding</keyword>
<dbReference type="FunFam" id="3.40.50.300:FF:000092">
    <property type="entry name" value="DNA repair protein Rad51 homolog"/>
    <property type="match status" value="1"/>
</dbReference>
<keyword evidence="3" id="KW-0813">Transport</keyword>
<dbReference type="PROSITE" id="PS50163">
    <property type="entry name" value="RECA_3"/>
    <property type="match status" value="1"/>
</dbReference>
<keyword evidence="6" id="KW-0539">Nucleus</keyword>
<dbReference type="InterPro" id="IPR011047">
    <property type="entry name" value="Quinoprotein_ADH-like_sf"/>
</dbReference>
<comment type="caution">
    <text evidence="11">The sequence shown here is derived from an EMBL/GenBank/DDBJ whole genome shotgun (WGS) entry which is preliminary data.</text>
</comment>
<dbReference type="GO" id="GO:0005643">
    <property type="term" value="C:nuclear pore"/>
    <property type="evidence" value="ECO:0007669"/>
    <property type="project" value="UniProtKB-ARBA"/>
</dbReference>
<dbReference type="Proteomes" id="UP000324241">
    <property type="component" value="Unassembled WGS sequence"/>
</dbReference>
<dbReference type="EMBL" id="QUQM01000002">
    <property type="protein sequence ID" value="KAA8652080.1"/>
    <property type="molecule type" value="Genomic_DNA"/>
</dbReference>
<dbReference type="RefSeq" id="XP_033431441.1">
    <property type="nucleotide sequence ID" value="XM_033565684.1"/>
</dbReference>
<dbReference type="OrthoDB" id="67716at2759"/>
<reference evidence="11 12" key="1">
    <citation type="submission" date="2019-08" db="EMBL/GenBank/DDBJ databases">
        <title>The genome sequence of a newly discovered highly antifungal drug resistant Aspergillus species, Aspergillus tanneri NIH 1004.</title>
        <authorList>
            <person name="Mounaud S."/>
            <person name="Singh I."/>
            <person name="Joardar V."/>
            <person name="Pakala S."/>
            <person name="Pakala S."/>
            <person name="Venepally P."/>
            <person name="Chung J.K."/>
            <person name="Losada L."/>
            <person name="Nierman W.C."/>
        </authorList>
    </citation>
    <scope>NUCLEOTIDE SEQUENCE [LARGE SCALE GENOMIC DNA]</scope>
    <source>
        <strain evidence="11 12">NIH1004</strain>
    </source>
</reference>
<comment type="subcellular location">
    <subcellularLocation>
        <location evidence="1">Nucleus</location>
    </subcellularLocation>
</comment>
<dbReference type="Gene3D" id="1.10.150.20">
    <property type="entry name" value="5' to 3' exonuclease, C-terminal subdomain"/>
    <property type="match status" value="1"/>
</dbReference>
<dbReference type="NCBIfam" id="NF003301">
    <property type="entry name" value="PRK04301.1"/>
    <property type="match status" value="1"/>
</dbReference>
<gene>
    <name evidence="11" type="ORF">ATNIH1004_000984</name>
</gene>
<dbReference type="GO" id="GO:0005524">
    <property type="term" value="F:ATP binding"/>
    <property type="evidence" value="ECO:0007669"/>
    <property type="project" value="UniProtKB-KW"/>
</dbReference>
<dbReference type="GO" id="GO:0000150">
    <property type="term" value="F:DNA strand exchange activity"/>
    <property type="evidence" value="ECO:0007669"/>
    <property type="project" value="InterPro"/>
</dbReference>
<evidence type="ECO:0000256" key="3">
    <source>
        <dbReference type="ARBA" id="ARBA00022448"/>
    </source>
</evidence>
<organism evidence="11 12">
    <name type="scientific">Aspergillus tanneri</name>
    <dbReference type="NCBI Taxonomy" id="1220188"/>
    <lineage>
        <taxon>Eukaryota</taxon>
        <taxon>Fungi</taxon>
        <taxon>Dikarya</taxon>
        <taxon>Ascomycota</taxon>
        <taxon>Pezizomycotina</taxon>
        <taxon>Eurotiomycetes</taxon>
        <taxon>Eurotiomycetidae</taxon>
        <taxon>Eurotiales</taxon>
        <taxon>Aspergillaceae</taxon>
        <taxon>Aspergillus</taxon>
        <taxon>Aspergillus subgen. Circumdati</taxon>
    </lineage>
</organism>
<dbReference type="SMART" id="SM00382">
    <property type="entry name" value="AAA"/>
    <property type="match status" value="1"/>
</dbReference>
<dbReference type="GO" id="GO:0006312">
    <property type="term" value="P:mitotic recombination"/>
    <property type="evidence" value="ECO:0007669"/>
    <property type="project" value="UniProtKB-ARBA"/>
</dbReference>
<dbReference type="InterPro" id="IPR020588">
    <property type="entry name" value="RecA_ATP-bd"/>
</dbReference>
<feature type="region of interest" description="Disordered" evidence="8">
    <location>
        <begin position="1"/>
        <end position="24"/>
    </location>
</feature>
<protein>
    <recommendedName>
        <fullName evidence="13">DNA repair protein RAD51</fullName>
    </recommendedName>
</protein>
<evidence type="ECO:0000256" key="5">
    <source>
        <dbReference type="ARBA" id="ARBA00022840"/>
    </source>
</evidence>
<dbReference type="Pfam" id="PF08423">
    <property type="entry name" value="Rad51"/>
    <property type="match status" value="1"/>
</dbReference>
<dbReference type="SUPFAM" id="SSF52540">
    <property type="entry name" value="P-loop containing nucleoside triphosphate hydrolases"/>
    <property type="match status" value="1"/>
</dbReference>
<dbReference type="Gene3D" id="3.40.50.300">
    <property type="entry name" value="P-loop containing nucleotide triphosphate hydrolases"/>
    <property type="match status" value="1"/>
</dbReference>
<dbReference type="InterPro" id="IPR003593">
    <property type="entry name" value="AAA+_ATPase"/>
</dbReference>
<dbReference type="PROSITE" id="PS50162">
    <property type="entry name" value="RECA_2"/>
    <property type="match status" value="1"/>
</dbReference>
<evidence type="ECO:0000259" key="9">
    <source>
        <dbReference type="PROSITE" id="PS50162"/>
    </source>
</evidence>
<evidence type="ECO:0000313" key="11">
    <source>
        <dbReference type="EMBL" id="KAA8652080.1"/>
    </source>
</evidence>
<dbReference type="GO" id="GO:0042148">
    <property type="term" value="P:DNA strand invasion"/>
    <property type="evidence" value="ECO:0007669"/>
    <property type="project" value="UniProtKB-ARBA"/>
</dbReference>
<dbReference type="GO" id="GO:0003690">
    <property type="term" value="F:double-stranded DNA binding"/>
    <property type="evidence" value="ECO:0007669"/>
    <property type="project" value="InterPro"/>
</dbReference>
<dbReference type="SUPFAM" id="SSF50998">
    <property type="entry name" value="Quinoprotein alcohol dehydrogenase-like"/>
    <property type="match status" value="1"/>
</dbReference>
<feature type="domain" description="RecA family profile 2" evidence="10">
    <location>
        <begin position="278"/>
        <end position="341"/>
    </location>
</feature>
<dbReference type="InterPro" id="IPR020587">
    <property type="entry name" value="RecA_monomer-monomer_interface"/>
</dbReference>
<dbReference type="InterPro" id="IPR056548">
    <property type="entry name" value="HEAT_Nup120"/>
</dbReference>
<evidence type="ECO:0000256" key="2">
    <source>
        <dbReference type="ARBA" id="ARBA00007095"/>
    </source>
</evidence>
<dbReference type="CDD" id="cd19513">
    <property type="entry name" value="Rad51"/>
    <property type="match status" value="1"/>
</dbReference>
<dbReference type="Pfam" id="PF21486">
    <property type="entry name" value="NUP120_helical"/>
    <property type="match status" value="1"/>
</dbReference>
<dbReference type="GO" id="GO:0042802">
    <property type="term" value="F:identical protein binding"/>
    <property type="evidence" value="ECO:0007669"/>
    <property type="project" value="UniProtKB-ARBA"/>
</dbReference>
<accession>A0A5M9N330</accession>
<dbReference type="InterPro" id="IPR010995">
    <property type="entry name" value="DNA_repair_Rad51/TF_NusA_a-hlx"/>
</dbReference>
<dbReference type="InterPro" id="IPR021717">
    <property type="entry name" value="Nucleoporin_Nup160"/>
</dbReference>
<dbReference type="GO" id="GO:0017056">
    <property type="term" value="F:structural constituent of nuclear pore"/>
    <property type="evidence" value="ECO:0007669"/>
    <property type="project" value="TreeGrafter"/>
</dbReference>
<dbReference type="InterPro" id="IPR013632">
    <property type="entry name" value="Rad51_C"/>
</dbReference>
<evidence type="ECO:0000256" key="4">
    <source>
        <dbReference type="ARBA" id="ARBA00022741"/>
    </source>
</evidence>
<feature type="region of interest" description="Disordered" evidence="8">
    <location>
        <begin position="1171"/>
        <end position="1193"/>
    </location>
</feature>
<dbReference type="NCBIfam" id="TIGR02239">
    <property type="entry name" value="recomb_RAD51"/>
    <property type="match status" value="1"/>
</dbReference>
<evidence type="ECO:0000256" key="6">
    <source>
        <dbReference type="ARBA" id="ARBA00023242"/>
    </source>
</evidence>
<dbReference type="PANTHER" id="PTHR21286:SF0">
    <property type="entry name" value="NUCLEAR PORE COMPLEX PROTEIN NUP160"/>
    <property type="match status" value="1"/>
</dbReference>
<keyword evidence="4 7" id="KW-0547">Nucleotide-binding</keyword>
<dbReference type="GeneID" id="54323686"/>
<dbReference type="InterPro" id="IPR048884">
    <property type="entry name" value="Nup120_helical"/>
</dbReference>
<evidence type="ECO:0000256" key="8">
    <source>
        <dbReference type="SAM" id="MobiDB-lite"/>
    </source>
</evidence>
<dbReference type="GO" id="GO:0140664">
    <property type="term" value="F:ATP-dependent DNA damage sensor activity"/>
    <property type="evidence" value="ECO:0007669"/>
    <property type="project" value="InterPro"/>
</dbReference>
<name>A0A5M9N330_9EURO</name>
<dbReference type="InterPro" id="IPR059141">
    <property type="entry name" value="Beta-prop_Nup120_160"/>
</dbReference>
<evidence type="ECO:0000259" key="10">
    <source>
        <dbReference type="PROSITE" id="PS50163"/>
    </source>
</evidence>